<evidence type="ECO:0000313" key="5">
    <source>
        <dbReference type="EMBL" id="GMS83665.1"/>
    </source>
</evidence>
<dbReference type="GO" id="GO:0042302">
    <property type="term" value="F:structural constituent of cuticle"/>
    <property type="evidence" value="ECO:0007669"/>
    <property type="project" value="InterPro"/>
</dbReference>
<gene>
    <name evidence="5" type="ORF">PENTCL1PPCAC_5840</name>
</gene>
<dbReference type="InterPro" id="IPR008160">
    <property type="entry name" value="Collagen"/>
</dbReference>
<evidence type="ECO:0000256" key="2">
    <source>
        <dbReference type="SAM" id="MobiDB-lite"/>
    </source>
</evidence>
<evidence type="ECO:0000256" key="3">
    <source>
        <dbReference type="SAM" id="Phobius"/>
    </source>
</evidence>
<dbReference type="InterPro" id="IPR002486">
    <property type="entry name" value="Col_cuticle_N"/>
</dbReference>
<dbReference type="AlphaFoldDB" id="A0AAV5SMC0"/>
<dbReference type="Pfam" id="PF01484">
    <property type="entry name" value="Col_cuticle_N"/>
    <property type="match status" value="1"/>
</dbReference>
<keyword evidence="3" id="KW-1133">Transmembrane helix</keyword>
<feature type="region of interest" description="Disordered" evidence="2">
    <location>
        <begin position="178"/>
        <end position="300"/>
    </location>
</feature>
<sequence>HHKGASIALGLCGVSVISCLVFGAWLLHDIHSFSVDAMNDLEEFRILASSASSEMRSSIDVSLARSPRAAVSGGTPQTDYLYAAPNQQRTRTARQYYSSSAPASYSQATKQCNCAAQASRCPSGPPGPPGSEGTPGYPGDPGQPGRDGMPGIHQAMNSAGYGTAQACIVCPMGPPGFPGNDGEAGSMGPSGMPGLDGPPGRLGEPGPQGPEGDLGFPGSPGQPGGDGQPGEPGRRFVSAPGLPGPTGPPGSMGPPGEPGYSPPQGSPGFMGPPGGPGGPGQPGGPGRPGPPGFPGSPGSDAGYCPCPHRTAPAYNDAHYSPAPAFSPAPAPYNNPVTVYSPAPAGAYHAKYRKSRQDSQPVRSTRSSGYSRTPNTSGGSLYYTTRSQYGVPPNRHRAV</sequence>
<feature type="non-terminal residue" evidence="5">
    <location>
        <position position="1"/>
    </location>
</feature>
<proteinExistence type="predicted"/>
<dbReference type="EMBL" id="BTSX01000002">
    <property type="protein sequence ID" value="GMS83665.1"/>
    <property type="molecule type" value="Genomic_DNA"/>
</dbReference>
<comment type="caution">
    <text evidence="5">The sequence shown here is derived from an EMBL/GenBank/DDBJ whole genome shotgun (WGS) entry which is preliminary data.</text>
</comment>
<dbReference type="SMART" id="SM01088">
    <property type="entry name" value="Col_cuticle_N"/>
    <property type="match status" value="1"/>
</dbReference>
<feature type="compositionally biased region" description="Pro residues" evidence="2">
    <location>
        <begin position="242"/>
        <end position="265"/>
    </location>
</feature>
<dbReference type="Pfam" id="PF01391">
    <property type="entry name" value="Collagen"/>
    <property type="match status" value="1"/>
</dbReference>
<feature type="transmembrane region" description="Helical" evidence="3">
    <location>
        <begin position="7"/>
        <end position="27"/>
    </location>
</feature>
<dbReference type="Proteomes" id="UP001432027">
    <property type="component" value="Unassembled WGS sequence"/>
</dbReference>
<accession>A0AAV5SMC0</accession>
<feature type="compositionally biased region" description="Polar residues" evidence="2">
    <location>
        <begin position="357"/>
        <end position="387"/>
    </location>
</feature>
<feature type="domain" description="Nematode cuticle collagen N-terminal" evidence="4">
    <location>
        <begin position="3"/>
        <end position="55"/>
    </location>
</feature>
<keyword evidence="1" id="KW-0677">Repeat</keyword>
<organism evidence="5 6">
    <name type="scientific">Pristionchus entomophagus</name>
    <dbReference type="NCBI Taxonomy" id="358040"/>
    <lineage>
        <taxon>Eukaryota</taxon>
        <taxon>Metazoa</taxon>
        <taxon>Ecdysozoa</taxon>
        <taxon>Nematoda</taxon>
        <taxon>Chromadorea</taxon>
        <taxon>Rhabditida</taxon>
        <taxon>Rhabditina</taxon>
        <taxon>Diplogasteromorpha</taxon>
        <taxon>Diplogasteroidea</taxon>
        <taxon>Neodiplogasteridae</taxon>
        <taxon>Pristionchus</taxon>
    </lineage>
</organism>
<evidence type="ECO:0000313" key="6">
    <source>
        <dbReference type="Proteomes" id="UP001432027"/>
    </source>
</evidence>
<feature type="compositionally biased region" description="Pro residues" evidence="2">
    <location>
        <begin position="285"/>
        <end position="294"/>
    </location>
</feature>
<keyword evidence="3" id="KW-0472">Membrane</keyword>
<reference evidence="5" key="1">
    <citation type="submission" date="2023-10" db="EMBL/GenBank/DDBJ databases">
        <title>Genome assembly of Pristionchus species.</title>
        <authorList>
            <person name="Yoshida K."/>
            <person name="Sommer R.J."/>
        </authorList>
    </citation>
    <scope>NUCLEOTIDE SEQUENCE</scope>
    <source>
        <strain evidence="5">RS0144</strain>
    </source>
</reference>
<keyword evidence="6" id="KW-1185">Reference proteome</keyword>
<dbReference type="PANTHER" id="PTHR24637">
    <property type="entry name" value="COLLAGEN"/>
    <property type="match status" value="1"/>
</dbReference>
<feature type="non-terminal residue" evidence="5">
    <location>
        <position position="398"/>
    </location>
</feature>
<evidence type="ECO:0000256" key="1">
    <source>
        <dbReference type="ARBA" id="ARBA00022737"/>
    </source>
</evidence>
<feature type="region of interest" description="Disordered" evidence="2">
    <location>
        <begin position="117"/>
        <end position="156"/>
    </location>
</feature>
<keyword evidence="3" id="KW-0812">Transmembrane</keyword>
<protein>
    <recommendedName>
        <fullName evidence="4">Nematode cuticle collagen N-terminal domain-containing protein</fullName>
    </recommendedName>
</protein>
<dbReference type="PANTHER" id="PTHR24637:SF253">
    <property type="entry name" value="NEMATODE CUTICLE COLLAGEN N-TERMINAL DOMAIN-CONTAINING PROTEIN"/>
    <property type="match status" value="1"/>
</dbReference>
<evidence type="ECO:0000259" key="4">
    <source>
        <dbReference type="SMART" id="SM01088"/>
    </source>
</evidence>
<name>A0AAV5SMC0_9BILA</name>
<feature type="region of interest" description="Disordered" evidence="2">
    <location>
        <begin position="347"/>
        <end position="398"/>
    </location>
</feature>
<feature type="compositionally biased region" description="Gly residues" evidence="2">
    <location>
        <begin position="221"/>
        <end position="230"/>
    </location>
</feature>